<dbReference type="AlphaFoldDB" id="A0A4R6GI50"/>
<gene>
    <name evidence="2" type="ORF">EV677_0484</name>
</gene>
<dbReference type="PANTHER" id="PTHR23419:SF8">
    <property type="entry name" value="FI09726P"/>
    <property type="match status" value="1"/>
</dbReference>
<dbReference type="RefSeq" id="WP_112990617.1">
    <property type="nucleotide sequence ID" value="NZ_PTLZ01000001.1"/>
</dbReference>
<evidence type="ECO:0000313" key="3">
    <source>
        <dbReference type="Proteomes" id="UP000294737"/>
    </source>
</evidence>
<comment type="caution">
    <text evidence="2">The sequence shown here is derived from an EMBL/GenBank/DDBJ whole genome shotgun (WGS) entry which is preliminary data.</text>
</comment>
<dbReference type="Gene3D" id="3.30.70.120">
    <property type="match status" value="1"/>
</dbReference>
<keyword evidence="3" id="KW-1185">Reference proteome</keyword>
<accession>A0A4R6GI50</accession>
<dbReference type="GO" id="GO:0005507">
    <property type="term" value="F:copper ion binding"/>
    <property type="evidence" value="ECO:0007669"/>
    <property type="project" value="TreeGrafter"/>
</dbReference>
<dbReference type="GO" id="GO:0010038">
    <property type="term" value="P:response to metal ion"/>
    <property type="evidence" value="ECO:0007669"/>
    <property type="project" value="InterPro"/>
</dbReference>
<dbReference type="OrthoDB" id="37622at2"/>
<dbReference type="Proteomes" id="UP000294737">
    <property type="component" value="Unassembled WGS sequence"/>
</dbReference>
<evidence type="ECO:0000256" key="1">
    <source>
        <dbReference type="ARBA" id="ARBA00010169"/>
    </source>
</evidence>
<dbReference type="InterPro" id="IPR011322">
    <property type="entry name" value="N-reg_PII-like_a/b"/>
</dbReference>
<dbReference type="InterPro" id="IPR015867">
    <property type="entry name" value="N-reg_PII/ATP_PRibTrfase_C"/>
</dbReference>
<comment type="similarity">
    <text evidence="1">Belongs to the CutA family.</text>
</comment>
<dbReference type="InterPro" id="IPR004323">
    <property type="entry name" value="Ion_tolerance_CutA"/>
</dbReference>
<reference evidence="2 3" key="1">
    <citation type="submission" date="2019-03" db="EMBL/GenBank/DDBJ databases">
        <title>Genomic Encyclopedia of Type Strains, Phase IV (KMG-IV): sequencing the most valuable type-strain genomes for metagenomic binning, comparative biology and taxonomic classification.</title>
        <authorList>
            <person name="Goeker M."/>
        </authorList>
    </citation>
    <scope>NUCLEOTIDE SEQUENCE [LARGE SCALE GENOMIC DNA]</scope>
    <source>
        <strain evidence="2 3">DSM 18555</strain>
    </source>
</reference>
<dbReference type="SUPFAM" id="SSF54913">
    <property type="entry name" value="GlnB-like"/>
    <property type="match status" value="1"/>
</dbReference>
<proteinExistence type="inferred from homology"/>
<dbReference type="Pfam" id="PF03091">
    <property type="entry name" value="CutA1"/>
    <property type="match status" value="1"/>
</dbReference>
<organism evidence="2 3">
    <name type="scientific">Herminiimonas fonticola</name>
    <dbReference type="NCBI Taxonomy" id="303380"/>
    <lineage>
        <taxon>Bacteria</taxon>
        <taxon>Pseudomonadati</taxon>
        <taxon>Pseudomonadota</taxon>
        <taxon>Betaproteobacteria</taxon>
        <taxon>Burkholderiales</taxon>
        <taxon>Oxalobacteraceae</taxon>
        <taxon>Herminiimonas</taxon>
    </lineage>
</organism>
<sequence>MSLASQALLVLTNAPNEEAAEQLGRLIVERRLAACVNILPAMRSIYRWEGQLEEANEVAMQIKTTAAHYTELEAVIKAAHPYAVPEIIAIPIVDGLPAYLDWITQETSKERNA</sequence>
<dbReference type="PANTHER" id="PTHR23419">
    <property type="entry name" value="DIVALENT CATION TOLERANCE CUTA-RELATED"/>
    <property type="match status" value="1"/>
</dbReference>
<evidence type="ECO:0000313" key="2">
    <source>
        <dbReference type="EMBL" id="TDN93944.1"/>
    </source>
</evidence>
<name>A0A4R6GI50_9BURK</name>
<dbReference type="EMBL" id="SNWF01000004">
    <property type="protein sequence ID" value="TDN93944.1"/>
    <property type="molecule type" value="Genomic_DNA"/>
</dbReference>
<protein>
    <submittedName>
        <fullName evidence="2">Periplasmic divalent cation tolerance protein</fullName>
    </submittedName>
</protein>